<sequence>IAQYMATVARNGLQQKTGPTVKAVPRPAAKAQQKEIPKAKVDKRLFLSLEKDHPWRKLSTSSVRTKLEYTFGYFNQ</sequence>
<dbReference type="AlphaFoldDB" id="D0ED55"/>
<evidence type="ECO:0000313" key="2">
    <source>
        <dbReference type="EMBL" id="ACX49602.1"/>
    </source>
</evidence>
<proteinExistence type="evidence at transcript level"/>
<name>D0ED55_BLUGR</name>
<feature type="non-terminal residue" evidence="2">
    <location>
        <position position="1"/>
    </location>
</feature>
<reference evidence="2" key="1">
    <citation type="journal article" date="2009" name="PLoS ONE">
        <title>Coevolution between a Family of Parasite Virulence Effectors and a Class of LINE-1 Retrotransposons.</title>
        <authorList>
            <person name="Sacristan S."/>
            <person name="Vigouroux M."/>
            <person name="Pedersen C."/>
            <person name="Skamnioti P."/>
            <person name="Thordal-Christensen H."/>
            <person name="Micali C."/>
            <person name="Brown J.K."/>
            <person name="Ridout C.J."/>
        </authorList>
    </citation>
    <scope>NUCLEOTIDE SEQUENCE</scope>
    <source>
        <strain evidence="2">JIW11</strain>
    </source>
</reference>
<feature type="non-terminal residue" evidence="2">
    <location>
        <position position="76"/>
    </location>
</feature>
<accession>D0ED55</accession>
<protein>
    <submittedName>
        <fullName evidence="2">Putative virulence effector</fullName>
    </submittedName>
</protein>
<evidence type="ECO:0000256" key="1">
    <source>
        <dbReference type="SAM" id="MobiDB-lite"/>
    </source>
</evidence>
<organism evidence="2">
    <name type="scientific">Blumeria graminis f. sp. tritici</name>
    <dbReference type="NCBI Taxonomy" id="62690"/>
    <lineage>
        <taxon>Eukaryota</taxon>
        <taxon>Fungi</taxon>
        <taxon>Dikarya</taxon>
        <taxon>Ascomycota</taxon>
        <taxon>Pezizomycotina</taxon>
        <taxon>Leotiomycetes</taxon>
        <taxon>Erysiphales</taxon>
        <taxon>Erysiphaceae</taxon>
        <taxon>Blumeria</taxon>
    </lineage>
</organism>
<dbReference type="EMBL" id="GQ470804">
    <property type="protein sequence ID" value="ACX49602.1"/>
    <property type="molecule type" value="mRNA"/>
</dbReference>
<feature type="region of interest" description="Disordered" evidence="1">
    <location>
        <begin position="18"/>
        <end position="37"/>
    </location>
</feature>